<comment type="caution">
    <text evidence="5">Lacks conserved residue(s) required for the propagation of feature annotation.</text>
</comment>
<dbReference type="GO" id="GO:0005576">
    <property type="term" value="C:extracellular region"/>
    <property type="evidence" value="ECO:0007669"/>
    <property type="project" value="UniProtKB-SubCell"/>
</dbReference>
<keyword evidence="10" id="KW-1185">Reference proteome</keyword>
<evidence type="ECO:0000259" key="7">
    <source>
        <dbReference type="PROSITE" id="PS51412"/>
    </source>
</evidence>
<dbReference type="Pfam" id="PF01823">
    <property type="entry name" value="MACPF"/>
    <property type="match status" value="1"/>
</dbReference>
<gene>
    <name evidence="8" type="ORF">BJG266_LOCUS29987</name>
    <name evidence="9" type="ORF">QVE165_LOCUS46741</name>
</gene>
<reference evidence="8" key="1">
    <citation type="submission" date="2021-02" db="EMBL/GenBank/DDBJ databases">
        <authorList>
            <person name="Nowell W R."/>
        </authorList>
    </citation>
    <scope>NUCLEOTIDE SEQUENCE</scope>
</reference>
<dbReference type="Proteomes" id="UP000663832">
    <property type="component" value="Unassembled WGS sequence"/>
</dbReference>
<dbReference type="EMBL" id="CAJNOI010000367">
    <property type="protein sequence ID" value="CAF1258436.1"/>
    <property type="molecule type" value="Genomic_DNA"/>
</dbReference>
<dbReference type="Proteomes" id="UP000663877">
    <property type="component" value="Unassembled WGS sequence"/>
</dbReference>
<dbReference type="PROSITE" id="PS00022">
    <property type="entry name" value="EGF_1"/>
    <property type="match status" value="1"/>
</dbReference>
<keyword evidence="3" id="KW-0204">Cytolysis</keyword>
<comment type="subcellular location">
    <subcellularLocation>
        <location evidence="1">Secreted</location>
    </subcellularLocation>
</comment>
<evidence type="ECO:0000259" key="6">
    <source>
        <dbReference type="PROSITE" id="PS50026"/>
    </source>
</evidence>
<dbReference type="OrthoDB" id="10037824at2759"/>
<feature type="domain" description="EGF-like" evidence="6">
    <location>
        <begin position="371"/>
        <end position="410"/>
    </location>
</feature>
<dbReference type="PROSITE" id="PS01186">
    <property type="entry name" value="EGF_2"/>
    <property type="match status" value="1"/>
</dbReference>
<dbReference type="PROSITE" id="PS51412">
    <property type="entry name" value="MACPF_2"/>
    <property type="match status" value="1"/>
</dbReference>
<dbReference type="InterPro" id="IPR020864">
    <property type="entry name" value="MACPF"/>
</dbReference>
<keyword evidence="5" id="KW-0245">EGF-like domain</keyword>
<dbReference type="EMBL" id="CAJNOM010000706">
    <property type="protein sequence ID" value="CAF1546778.1"/>
    <property type="molecule type" value="Genomic_DNA"/>
</dbReference>
<accession>A0A815ALS0</accession>
<evidence type="ECO:0000313" key="8">
    <source>
        <dbReference type="EMBL" id="CAF1258436.1"/>
    </source>
</evidence>
<evidence type="ECO:0000313" key="10">
    <source>
        <dbReference type="Proteomes" id="UP000663832"/>
    </source>
</evidence>
<feature type="disulfide bond" evidence="5">
    <location>
        <begin position="400"/>
        <end position="409"/>
    </location>
</feature>
<organism evidence="8 11">
    <name type="scientific">Adineta steineri</name>
    <dbReference type="NCBI Taxonomy" id="433720"/>
    <lineage>
        <taxon>Eukaryota</taxon>
        <taxon>Metazoa</taxon>
        <taxon>Spiralia</taxon>
        <taxon>Gnathifera</taxon>
        <taxon>Rotifera</taxon>
        <taxon>Eurotatoria</taxon>
        <taxon>Bdelloidea</taxon>
        <taxon>Adinetida</taxon>
        <taxon>Adinetidae</taxon>
        <taxon>Adineta</taxon>
    </lineage>
</organism>
<sequence length="421" mass="47297">MISAYKIVSDKDIEEAKQWVTYDNIGRYLAQQSLTKADDINWLPNSNKIAFGYNPIRGDPVCYTGDCHMSGYGRSLFQLDYTNPPTGSCTSQLIPKHVELDCIPAAEIREKSQKISNVNELKESTASGMSWGFGVDVPLTSNPILNLVLKASFKYGQSEQTTKMMNHIYRDASIVYHTYARVSTVKLSLFAPKLELSDNFRYVIDNLPTSTYTPAVAKYITDYVFNYFGFTYTTEMLLGGIAQMTTVINQTSIQPIEQEYQSTTQMIGLSFAKVFSFNYNENESENSIKLQGFQKYVKSSTATTVGGATFAASQKLNEWFQTVPKNPVIIKFTLQPIFDLITSERFGNDSQIDLKADYIKRTLEDYLNQTSLVYCENKCTDPNQGVCRPLDAYGYGLCKCFSGYDGFDCSTKLSTSTTPPQ</sequence>
<dbReference type="InterPro" id="IPR000742">
    <property type="entry name" value="EGF"/>
</dbReference>
<evidence type="ECO:0008006" key="12">
    <source>
        <dbReference type="Google" id="ProtNLM"/>
    </source>
</evidence>
<keyword evidence="4 5" id="KW-1015">Disulfide bond</keyword>
<dbReference type="PROSITE" id="PS50026">
    <property type="entry name" value="EGF_3"/>
    <property type="match status" value="1"/>
</dbReference>
<comment type="caution">
    <text evidence="8">The sequence shown here is derived from an EMBL/GenBank/DDBJ whole genome shotgun (WGS) entry which is preliminary data.</text>
</comment>
<dbReference type="SMART" id="SM00457">
    <property type="entry name" value="MACPF"/>
    <property type="match status" value="1"/>
</dbReference>
<evidence type="ECO:0000256" key="5">
    <source>
        <dbReference type="PROSITE-ProRule" id="PRU00076"/>
    </source>
</evidence>
<dbReference type="AlphaFoldDB" id="A0A815ALS0"/>
<name>A0A815ALS0_9BILA</name>
<protein>
    <recommendedName>
        <fullName evidence="12">EGF-like domain-containing protein</fullName>
    </recommendedName>
</protein>
<feature type="domain" description="MACPF" evidence="7">
    <location>
        <begin position="31"/>
        <end position="374"/>
    </location>
</feature>
<evidence type="ECO:0000256" key="4">
    <source>
        <dbReference type="ARBA" id="ARBA00023157"/>
    </source>
</evidence>
<dbReference type="GO" id="GO:0031640">
    <property type="term" value="P:killing of cells of another organism"/>
    <property type="evidence" value="ECO:0007669"/>
    <property type="project" value="UniProtKB-KW"/>
</dbReference>
<evidence type="ECO:0000256" key="2">
    <source>
        <dbReference type="ARBA" id="ARBA00022525"/>
    </source>
</evidence>
<keyword evidence="2" id="KW-0964">Secreted</keyword>
<dbReference type="PANTHER" id="PTHR45742">
    <property type="entry name" value="COMPLEMENT COMPONENT C6"/>
    <property type="match status" value="1"/>
</dbReference>
<evidence type="ECO:0000313" key="9">
    <source>
        <dbReference type="EMBL" id="CAF1546778.1"/>
    </source>
</evidence>
<evidence type="ECO:0000256" key="1">
    <source>
        <dbReference type="ARBA" id="ARBA00004613"/>
    </source>
</evidence>
<proteinExistence type="predicted"/>
<dbReference type="PANTHER" id="PTHR45742:SF8">
    <property type="entry name" value="FLOCCULATION PROTEIN FLO11"/>
    <property type="match status" value="1"/>
</dbReference>
<evidence type="ECO:0000313" key="11">
    <source>
        <dbReference type="Proteomes" id="UP000663877"/>
    </source>
</evidence>
<evidence type="ECO:0000256" key="3">
    <source>
        <dbReference type="ARBA" id="ARBA00022852"/>
    </source>
</evidence>